<dbReference type="InterPro" id="IPR000890">
    <property type="entry name" value="Aliphatic_acid_kin_short-chain"/>
</dbReference>
<dbReference type="NCBIfam" id="NF002834">
    <property type="entry name" value="PRK03011.1-5"/>
    <property type="match status" value="1"/>
</dbReference>
<dbReference type="GO" id="GO:0005524">
    <property type="term" value="F:ATP binding"/>
    <property type="evidence" value="ECO:0007669"/>
    <property type="project" value="UniProtKB-KW"/>
</dbReference>
<dbReference type="AlphaFoldDB" id="A0A561DSE5"/>
<dbReference type="InterPro" id="IPR011245">
    <property type="entry name" value="Butyrate_kin"/>
</dbReference>
<dbReference type="CDD" id="cd24011">
    <property type="entry name" value="ASKHA_NBD_BK"/>
    <property type="match status" value="1"/>
</dbReference>
<evidence type="ECO:0000256" key="1">
    <source>
        <dbReference type="ARBA" id="ARBA00004496"/>
    </source>
</evidence>
<evidence type="ECO:0000256" key="5">
    <source>
        <dbReference type="ARBA" id="ARBA00022741"/>
    </source>
</evidence>
<evidence type="ECO:0000256" key="3">
    <source>
        <dbReference type="ARBA" id="ARBA00022490"/>
    </source>
</evidence>
<name>A0A561DSE5_9BACI</name>
<keyword evidence="12" id="KW-1185">Reference proteome</keyword>
<dbReference type="Proteomes" id="UP000319671">
    <property type="component" value="Unassembled WGS sequence"/>
</dbReference>
<keyword evidence="5 9" id="KW-0547">Nucleotide-binding</keyword>
<keyword evidence="3 9" id="KW-0963">Cytoplasm</keyword>
<dbReference type="InterPro" id="IPR043129">
    <property type="entry name" value="ATPase_NBD"/>
</dbReference>
<evidence type="ECO:0000313" key="11">
    <source>
        <dbReference type="EMBL" id="TWE06303.1"/>
    </source>
</evidence>
<sequence length="392" mass="42219">MLRQSAELDSAYLPLDRCFKVEVTTLPDYKDRILTINPGSTSTKIGVFDNEVSIFEKSIRHDVETINTFSNIIDQYQFRKTVILETLDNEGINISKLSAVCGRGGLLRPIEGGTYEVNDLMLKDLRSGYAGQHASNLGGIIAYEIASGLNIPAFIVDPVVVDELAPIARISGFSLIERKSIFHALNQKAVARRVAKELGKEYSELNLIVAHMGGGITVGVHQQGRVVDVNNGLHGDGPFSPERAGTVPAGDLIALCFSGEYYREEMMKKLVGHGGLVGYLGTNDAVTVEKRIAAGDKVAELIYEAMAYQVAKEIGACSAVVSGKVDAIILTGGLSFGNGFVKSISDRVNWIADVIVQPGENELQALAEGALRVLSGEEEVKVYPGNFSTAKI</sequence>
<dbReference type="PIRSF" id="PIRSF036458">
    <property type="entry name" value="Butyrate_kin"/>
    <property type="match status" value="1"/>
</dbReference>
<accession>A0A561DSE5</accession>
<dbReference type="GO" id="GO:0008776">
    <property type="term" value="F:acetate kinase activity"/>
    <property type="evidence" value="ECO:0007669"/>
    <property type="project" value="TreeGrafter"/>
</dbReference>
<dbReference type="Pfam" id="PF00871">
    <property type="entry name" value="Acetate_kinase"/>
    <property type="match status" value="1"/>
</dbReference>
<dbReference type="PANTHER" id="PTHR21060">
    <property type="entry name" value="ACETATE KINASE"/>
    <property type="match status" value="1"/>
</dbReference>
<evidence type="ECO:0000256" key="7">
    <source>
        <dbReference type="ARBA" id="ARBA00022840"/>
    </source>
</evidence>
<dbReference type="HAMAP" id="MF_00542">
    <property type="entry name" value="Butyrate_kinase"/>
    <property type="match status" value="1"/>
</dbReference>
<dbReference type="Gene3D" id="3.30.420.40">
    <property type="match status" value="2"/>
</dbReference>
<evidence type="ECO:0000256" key="10">
    <source>
        <dbReference type="RuleBase" id="RU003835"/>
    </source>
</evidence>
<evidence type="ECO:0000256" key="2">
    <source>
        <dbReference type="ARBA" id="ARBA00008748"/>
    </source>
</evidence>
<dbReference type="GO" id="GO:0005737">
    <property type="term" value="C:cytoplasm"/>
    <property type="evidence" value="ECO:0007669"/>
    <property type="project" value="UniProtKB-SubCell"/>
</dbReference>
<reference evidence="11 12" key="1">
    <citation type="submission" date="2019-06" db="EMBL/GenBank/DDBJ databases">
        <title>Sorghum-associated microbial communities from plants grown in Nebraska, USA.</title>
        <authorList>
            <person name="Schachtman D."/>
        </authorList>
    </citation>
    <scope>NUCLEOTIDE SEQUENCE [LARGE SCALE GENOMIC DNA]</scope>
    <source>
        <strain evidence="11 12">2482</strain>
    </source>
</reference>
<dbReference type="GO" id="GO:0006083">
    <property type="term" value="P:acetate metabolic process"/>
    <property type="evidence" value="ECO:0007669"/>
    <property type="project" value="TreeGrafter"/>
</dbReference>
<evidence type="ECO:0000256" key="9">
    <source>
        <dbReference type="HAMAP-Rule" id="MF_00542"/>
    </source>
</evidence>
<comment type="catalytic activity">
    <reaction evidence="8 9">
        <text>butanoate + ATP = butanoyl phosphate + ADP</text>
        <dbReference type="Rhea" id="RHEA:13585"/>
        <dbReference type="ChEBI" id="CHEBI:17968"/>
        <dbReference type="ChEBI" id="CHEBI:30616"/>
        <dbReference type="ChEBI" id="CHEBI:58079"/>
        <dbReference type="ChEBI" id="CHEBI:456216"/>
        <dbReference type="EC" id="2.7.2.7"/>
    </reaction>
</comment>
<evidence type="ECO:0000256" key="8">
    <source>
        <dbReference type="ARBA" id="ARBA00048596"/>
    </source>
</evidence>
<dbReference type="EMBL" id="VIVN01000002">
    <property type="protein sequence ID" value="TWE06303.1"/>
    <property type="molecule type" value="Genomic_DNA"/>
</dbReference>
<dbReference type="EC" id="2.7.2.7" evidence="9"/>
<gene>
    <name evidence="9" type="primary">buk</name>
    <name evidence="11" type="ORF">FB550_102323</name>
</gene>
<dbReference type="PANTHER" id="PTHR21060:SF3">
    <property type="entry name" value="BUTYRATE KINASE 2-RELATED"/>
    <property type="match status" value="1"/>
</dbReference>
<protein>
    <recommendedName>
        <fullName evidence="9">Probable butyrate kinase</fullName>
        <shortName evidence="9">BK</shortName>
        <ecNumber evidence="9">2.7.2.7</ecNumber>
    </recommendedName>
    <alternativeName>
        <fullName evidence="9">Branched-chain carboxylic acid kinase</fullName>
    </alternativeName>
</protein>
<dbReference type="InterPro" id="IPR023865">
    <property type="entry name" value="Aliphatic_acid_kinase_CS"/>
</dbReference>
<dbReference type="PROSITE" id="PS01075">
    <property type="entry name" value="ACETATE_KINASE_1"/>
    <property type="match status" value="1"/>
</dbReference>
<dbReference type="SUPFAM" id="SSF53067">
    <property type="entry name" value="Actin-like ATPase domain"/>
    <property type="match status" value="2"/>
</dbReference>
<keyword evidence="7 9" id="KW-0067">ATP-binding</keyword>
<dbReference type="PRINTS" id="PR00471">
    <property type="entry name" value="ACETATEKNASE"/>
</dbReference>
<comment type="subcellular location">
    <subcellularLocation>
        <location evidence="1 9">Cytoplasm</location>
    </subcellularLocation>
</comment>
<comment type="caution">
    <text evidence="11">The sequence shown here is derived from an EMBL/GenBank/DDBJ whole genome shotgun (WGS) entry which is preliminary data.</text>
</comment>
<evidence type="ECO:0000256" key="4">
    <source>
        <dbReference type="ARBA" id="ARBA00022679"/>
    </source>
</evidence>
<keyword evidence="6 9" id="KW-0418">Kinase</keyword>
<keyword evidence="4 9" id="KW-0808">Transferase</keyword>
<evidence type="ECO:0000313" key="12">
    <source>
        <dbReference type="Proteomes" id="UP000319671"/>
    </source>
</evidence>
<proteinExistence type="inferred from homology"/>
<dbReference type="PROSITE" id="PS01076">
    <property type="entry name" value="ACETATE_KINASE_2"/>
    <property type="match status" value="1"/>
</dbReference>
<organism evidence="11 12">
    <name type="scientific">Neobacillus bataviensis</name>
    <dbReference type="NCBI Taxonomy" id="220685"/>
    <lineage>
        <taxon>Bacteria</taxon>
        <taxon>Bacillati</taxon>
        <taxon>Bacillota</taxon>
        <taxon>Bacilli</taxon>
        <taxon>Bacillales</taxon>
        <taxon>Bacillaceae</taxon>
        <taxon>Neobacillus</taxon>
    </lineage>
</organism>
<comment type="similarity">
    <text evidence="2 9 10">Belongs to the acetokinase family.</text>
</comment>
<dbReference type="NCBIfam" id="TIGR02707">
    <property type="entry name" value="butyr_kinase"/>
    <property type="match status" value="1"/>
</dbReference>
<dbReference type="GO" id="GO:0047761">
    <property type="term" value="F:butyrate kinase activity"/>
    <property type="evidence" value="ECO:0007669"/>
    <property type="project" value="UniProtKB-UniRule"/>
</dbReference>
<evidence type="ECO:0000256" key="6">
    <source>
        <dbReference type="ARBA" id="ARBA00022777"/>
    </source>
</evidence>